<comment type="similarity">
    <text evidence="1">Belongs to the ABC transporter superfamily.</text>
</comment>
<dbReference type="RefSeq" id="WP_242941094.1">
    <property type="nucleotide sequence ID" value="NZ_FOJI01000030.1"/>
</dbReference>
<dbReference type="InterPro" id="IPR003439">
    <property type="entry name" value="ABC_transporter-like_ATP-bd"/>
</dbReference>
<dbReference type="Pfam" id="PF00005">
    <property type="entry name" value="ABC_tran"/>
    <property type="match status" value="1"/>
</dbReference>
<evidence type="ECO:0000256" key="3">
    <source>
        <dbReference type="ARBA" id="ARBA00022741"/>
    </source>
</evidence>
<sequence length="363" mass="41145">MNDGIQEKGTQEKGTQEKGINTKEMQTKDIQKNRLLKMTLDAVSNKYSYVHEFFTSMSIEYPEHKKNKTIESIFYTMDEYDLEQKGVDKSNLLDLFLEYLENMQQHQKGNEFKVSSITILGGHNKNLVNESINLTLHCGDVLSIVGATGAGKSRFLADIEWLAQKDTPTGRQILINGEVPPSEWRFSIEHKLVAQLSQNMNFVMDVSVIDFIRMHAESRMITENLDDKIKMIINEANHLAGEKIYEDTPVTSLSGGQSRALMIADTAFLSSSPIVLIDEIENAGIDRKTAVNLLIKREKIIVMATHDPVLALYADRRLVIQNGGMYRLLTTTKGEKTKLKELEKLNAQLMAYREKLRMGEILA</sequence>
<dbReference type="PROSITE" id="PS50893">
    <property type="entry name" value="ABC_TRANSPORTER_2"/>
    <property type="match status" value="1"/>
</dbReference>
<keyword evidence="8" id="KW-1185">Reference proteome</keyword>
<dbReference type="SMART" id="SM00382">
    <property type="entry name" value="AAA"/>
    <property type="match status" value="1"/>
</dbReference>
<feature type="region of interest" description="Disordered" evidence="5">
    <location>
        <begin position="1"/>
        <end position="26"/>
    </location>
</feature>
<accession>A0A1I0RXQ4</accession>
<evidence type="ECO:0000313" key="7">
    <source>
        <dbReference type="EMBL" id="SEW46169.1"/>
    </source>
</evidence>
<dbReference type="EMBL" id="FOJI01000030">
    <property type="protein sequence ID" value="SEW46169.1"/>
    <property type="molecule type" value="Genomic_DNA"/>
</dbReference>
<dbReference type="PANTHER" id="PTHR43117:SF4">
    <property type="entry name" value="OSMOPROTECTANT IMPORT ATP-BINDING PROTEIN OSMV"/>
    <property type="match status" value="1"/>
</dbReference>
<dbReference type="Gene3D" id="3.40.50.300">
    <property type="entry name" value="P-loop containing nucleotide triphosphate hydrolases"/>
    <property type="match status" value="1"/>
</dbReference>
<gene>
    <name evidence="7" type="ORF">SAMN05421659_1304</name>
</gene>
<keyword evidence="4" id="KW-0067">ATP-binding</keyword>
<dbReference type="InterPro" id="IPR003593">
    <property type="entry name" value="AAA+_ATPase"/>
</dbReference>
<name>A0A1I0RXQ4_9FIRM</name>
<evidence type="ECO:0000313" key="8">
    <source>
        <dbReference type="Proteomes" id="UP000199701"/>
    </source>
</evidence>
<protein>
    <submittedName>
        <fullName evidence="7">ABC-type lipoprotein export system, ATPase component</fullName>
    </submittedName>
</protein>
<evidence type="ECO:0000256" key="1">
    <source>
        <dbReference type="ARBA" id="ARBA00005417"/>
    </source>
</evidence>
<feature type="domain" description="ABC transporter" evidence="6">
    <location>
        <begin position="112"/>
        <end position="347"/>
    </location>
</feature>
<keyword evidence="2" id="KW-0813">Transport</keyword>
<evidence type="ECO:0000256" key="5">
    <source>
        <dbReference type="SAM" id="MobiDB-lite"/>
    </source>
</evidence>
<reference evidence="7 8" key="1">
    <citation type="submission" date="2016-10" db="EMBL/GenBank/DDBJ databases">
        <authorList>
            <person name="de Groot N.N."/>
        </authorList>
    </citation>
    <scope>NUCLEOTIDE SEQUENCE [LARGE SCALE GENOMIC DNA]</scope>
    <source>
        <strain evidence="7 8">DSM 9179</strain>
    </source>
</reference>
<keyword evidence="7" id="KW-0449">Lipoprotein</keyword>
<feature type="compositionally biased region" description="Basic and acidic residues" evidence="5">
    <location>
        <begin position="1"/>
        <end position="16"/>
    </location>
</feature>
<keyword evidence="3" id="KW-0547">Nucleotide-binding</keyword>
<dbReference type="GO" id="GO:0016887">
    <property type="term" value="F:ATP hydrolysis activity"/>
    <property type="evidence" value="ECO:0007669"/>
    <property type="project" value="InterPro"/>
</dbReference>
<dbReference type="SUPFAM" id="SSF52540">
    <property type="entry name" value="P-loop containing nucleoside triphosphate hydrolases"/>
    <property type="match status" value="1"/>
</dbReference>
<dbReference type="AlphaFoldDB" id="A0A1I0RXQ4"/>
<evidence type="ECO:0000259" key="6">
    <source>
        <dbReference type="PROSITE" id="PS50893"/>
    </source>
</evidence>
<proteinExistence type="inferred from homology"/>
<organism evidence="7 8">
    <name type="scientific">[Clostridium] fimetarium</name>
    <dbReference type="NCBI Taxonomy" id="99656"/>
    <lineage>
        <taxon>Bacteria</taxon>
        <taxon>Bacillati</taxon>
        <taxon>Bacillota</taxon>
        <taxon>Clostridia</taxon>
        <taxon>Lachnospirales</taxon>
        <taxon>Lachnospiraceae</taxon>
    </lineage>
</organism>
<dbReference type="PROSITE" id="PS00211">
    <property type="entry name" value="ABC_TRANSPORTER_1"/>
    <property type="match status" value="1"/>
</dbReference>
<dbReference type="InterPro" id="IPR017871">
    <property type="entry name" value="ABC_transporter-like_CS"/>
</dbReference>
<evidence type="ECO:0000256" key="4">
    <source>
        <dbReference type="ARBA" id="ARBA00022840"/>
    </source>
</evidence>
<dbReference type="STRING" id="99656.SAMN05421659_1304"/>
<dbReference type="PANTHER" id="PTHR43117">
    <property type="entry name" value="OSMOPROTECTANT IMPORT ATP-BINDING PROTEIN OSMV"/>
    <property type="match status" value="1"/>
</dbReference>
<dbReference type="GO" id="GO:0005524">
    <property type="term" value="F:ATP binding"/>
    <property type="evidence" value="ECO:0007669"/>
    <property type="project" value="UniProtKB-KW"/>
</dbReference>
<dbReference type="Proteomes" id="UP000199701">
    <property type="component" value="Unassembled WGS sequence"/>
</dbReference>
<evidence type="ECO:0000256" key="2">
    <source>
        <dbReference type="ARBA" id="ARBA00022448"/>
    </source>
</evidence>
<dbReference type="InterPro" id="IPR027417">
    <property type="entry name" value="P-loop_NTPase"/>
</dbReference>